<evidence type="ECO:0000256" key="1">
    <source>
        <dbReference type="ARBA" id="ARBA00022741"/>
    </source>
</evidence>
<dbReference type="InterPro" id="IPR048333">
    <property type="entry name" value="HA2_WH"/>
</dbReference>
<dbReference type="Pfam" id="PF12796">
    <property type="entry name" value="Ank_2"/>
    <property type="match status" value="1"/>
</dbReference>
<dbReference type="SMART" id="SM00490">
    <property type="entry name" value="HELICc"/>
    <property type="match status" value="1"/>
</dbReference>
<dbReference type="EMBL" id="LGRX02024953">
    <property type="protein sequence ID" value="KAK3253212.1"/>
    <property type="molecule type" value="Genomic_DNA"/>
</dbReference>
<dbReference type="InterPro" id="IPR007502">
    <property type="entry name" value="Helicase-assoc_dom"/>
</dbReference>
<dbReference type="SUPFAM" id="SSF48403">
    <property type="entry name" value="Ankyrin repeat"/>
    <property type="match status" value="1"/>
</dbReference>
<feature type="region of interest" description="Disordered" evidence="4">
    <location>
        <begin position="737"/>
        <end position="788"/>
    </location>
</feature>
<sequence length="929" mass="98735">VEEFYLDDMLPMLGYKAMGGQAAETSAVVPECAEKDAVLRAIQNAFLRGLDEDFTQLMLDVSTPVAGGGKLVNAQHVITGASALMAAAGKGRADEVRQLIGYGADLHLRSKDGSTARDWAMRFKHPDIAQLLEEAERDAQAGNAMAEAALLLNQYQIATNPDEIDQDLLERLVIHICTERQVEEGAVLIFLTGWEDINRVKQRMEASPYLGNTSSFCILPLHSQVPAAEQRRVFQTAPRGTRKIILATNIAETSVTIDDVVCVINSGKHKEKSYDPFTAVSTLQTTWVSKASERQRRGRAGRVRPGECFHLYSKTRSASLTEFQVPELKRTPLEEICLQVKLLEEGSSAAGAERRSLADFLERAVEPPVAKAVENAVRLLEGIGALAPEEKLTRLGRHLAALPLPPATGKMLLYAILFGVLDPILTVACAQAYRSPFMSPMDPSARKAADGARKRLAEQMGGASDHLAVVAAFMGWEVAHTQGRQAQYNFQHSLSPGTMQMIAGMRGQLLAELTSRGLVSDLASASANKCSVALLRSVLAAGMYPQLGILVPAGGGIPGQQKGKPSLSTPQGQSVKIAPGSLNSHLEVPAAAPGDPAATILVAFDEPTRGEMTLYTRETTASHPHALFFVAGSMVVEDSPGEPGDAPGGRAVVVVDSWVRFALPMSVLASLCTLRVRLATAFAAKVHRPRDPLPAPLHAALQVIAQLLALEGGEDPQQACNAGAGVVLGLAAPPARAPGNAGGRGYGTKAHSASQSGHHDAARRGEGGKAGGKSGPKGGKGNKGGRGAFHVATSTAAADVAHFGGSGHAAVAGNPTGAQHAAAVPYYGGQQPQMQMPGYQAQQARTPIFGNDHLGKGRQACIRMSFHSLFCDQRHAGEEIKACCDARGRVICRGTYEIGVQCIYIQTPNFHCLFRNLLDIFFKLHLPSF</sequence>
<feature type="compositionally biased region" description="Gly residues" evidence="4">
    <location>
        <begin position="768"/>
        <end position="787"/>
    </location>
</feature>
<evidence type="ECO:0000259" key="5">
    <source>
        <dbReference type="PROSITE" id="PS51194"/>
    </source>
</evidence>
<dbReference type="Pfam" id="PF21010">
    <property type="entry name" value="HA2_C"/>
    <property type="match status" value="1"/>
</dbReference>
<organism evidence="6 7">
    <name type="scientific">Cymbomonas tetramitiformis</name>
    <dbReference type="NCBI Taxonomy" id="36881"/>
    <lineage>
        <taxon>Eukaryota</taxon>
        <taxon>Viridiplantae</taxon>
        <taxon>Chlorophyta</taxon>
        <taxon>Pyramimonadophyceae</taxon>
        <taxon>Pyramimonadales</taxon>
        <taxon>Pyramimonadaceae</taxon>
        <taxon>Cymbomonas</taxon>
    </lineage>
</organism>
<dbReference type="InterPro" id="IPR001650">
    <property type="entry name" value="Helicase_C-like"/>
</dbReference>
<dbReference type="CDD" id="cd18791">
    <property type="entry name" value="SF2_C_RHA"/>
    <property type="match status" value="1"/>
</dbReference>
<dbReference type="Gene3D" id="3.40.50.300">
    <property type="entry name" value="P-loop containing nucleotide triphosphate hydrolases"/>
    <property type="match status" value="1"/>
</dbReference>
<accession>A0AAE0CG49</accession>
<dbReference type="GO" id="GO:0003723">
    <property type="term" value="F:RNA binding"/>
    <property type="evidence" value="ECO:0007669"/>
    <property type="project" value="TreeGrafter"/>
</dbReference>
<dbReference type="InterPro" id="IPR027417">
    <property type="entry name" value="P-loop_NTPase"/>
</dbReference>
<keyword evidence="3" id="KW-0040">ANK repeat</keyword>
<evidence type="ECO:0000313" key="7">
    <source>
        <dbReference type="Proteomes" id="UP001190700"/>
    </source>
</evidence>
<dbReference type="Gene3D" id="1.25.40.20">
    <property type="entry name" value="Ankyrin repeat-containing domain"/>
    <property type="match status" value="1"/>
</dbReference>
<proteinExistence type="predicted"/>
<feature type="compositionally biased region" description="Basic and acidic residues" evidence="4">
    <location>
        <begin position="757"/>
        <end position="767"/>
    </location>
</feature>
<dbReference type="Pfam" id="PF04408">
    <property type="entry name" value="WHD_HA2"/>
    <property type="match status" value="1"/>
</dbReference>
<dbReference type="SMART" id="SM00248">
    <property type="entry name" value="ANK"/>
    <property type="match status" value="2"/>
</dbReference>
<name>A0AAE0CG49_9CHLO</name>
<dbReference type="PROSITE" id="PS50297">
    <property type="entry name" value="ANK_REP_REGION"/>
    <property type="match status" value="1"/>
</dbReference>
<evidence type="ECO:0000256" key="4">
    <source>
        <dbReference type="SAM" id="MobiDB-lite"/>
    </source>
</evidence>
<evidence type="ECO:0000256" key="2">
    <source>
        <dbReference type="ARBA" id="ARBA00022840"/>
    </source>
</evidence>
<reference evidence="6 7" key="1">
    <citation type="journal article" date="2015" name="Genome Biol. Evol.">
        <title>Comparative Genomics of a Bacterivorous Green Alga Reveals Evolutionary Causalities and Consequences of Phago-Mixotrophic Mode of Nutrition.</title>
        <authorList>
            <person name="Burns J.A."/>
            <person name="Paasch A."/>
            <person name="Narechania A."/>
            <person name="Kim E."/>
        </authorList>
    </citation>
    <scope>NUCLEOTIDE SEQUENCE [LARGE SCALE GENOMIC DNA]</scope>
    <source>
        <strain evidence="6 7">PLY_AMNH</strain>
    </source>
</reference>
<protein>
    <recommendedName>
        <fullName evidence="5">Helicase C-terminal domain-containing protein</fullName>
    </recommendedName>
</protein>
<evidence type="ECO:0000256" key="3">
    <source>
        <dbReference type="PROSITE-ProRule" id="PRU00023"/>
    </source>
</evidence>
<dbReference type="GO" id="GO:0005524">
    <property type="term" value="F:ATP binding"/>
    <property type="evidence" value="ECO:0007669"/>
    <property type="project" value="UniProtKB-KW"/>
</dbReference>
<feature type="non-terminal residue" evidence="6">
    <location>
        <position position="1"/>
    </location>
</feature>
<dbReference type="PANTHER" id="PTHR18934">
    <property type="entry name" value="ATP-DEPENDENT RNA HELICASE"/>
    <property type="match status" value="1"/>
</dbReference>
<dbReference type="SUPFAM" id="SSF52540">
    <property type="entry name" value="P-loop containing nucleoside triphosphate hydrolases"/>
    <property type="match status" value="1"/>
</dbReference>
<feature type="repeat" description="ANK" evidence="3">
    <location>
        <begin position="79"/>
        <end position="111"/>
    </location>
</feature>
<dbReference type="InterPro" id="IPR036770">
    <property type="entry name" value="Ankyrin_rpt-contain_sf"/>
</dbReference>
<keyword evidence="2" id="KW-0067">ATP-binding</keyword>
<keyword evidence="7" id="KW-1185">Reference proteome</keyword>
<evidence type="ECO:0000313" key="6">
    <source>
        <dbReference type="EMBL" id="KAK3253212.1"/>
    </source>
</evidence>
<dbReference type="PROSITE" id="PS50088">
    <property type="entry name" value="ANK_REPEAT"/>
    <property type="match status" value="1"/>
</dbReference>
<comment type="caution">
    <text evidence="6">The sequence shown here is derived from an EMBL/GenBank/DDBJ whole genome shotgun (WGS) entry which is preliminary data.</text>
</comment>
<dbReference type="GO" id="GO:0004386">
    <property type="term" value="F:helicase activity"/>
    <property type="evidence" value="ECO:0007669"/>
    <property type="project" value="TreeGrafter"/>
</dbReference>
<dbReference type="Gene3D" id="1.20.120.1080">
    <property type="match status" value="1"/>
</dbReference>
<keyword evidence="1" id="KW-0547">Nucleotide-binding</keyword>
<dbReference type="PROSITE" id="PS51194">
    <property type="entry name" value="HELICASE_CTER"/>
    <property type="match status" value="1"/>
</dbReference>
<feature type="domain" description="Helicase C-terminal" evidence="5">
    <location>
        <begin position="168"/>
        <end position="344"/>
    </location>
</feature>
<dbReference type="Pfam" id="PF00271">
    <property type="entry name" value="Helicase_C"/>
    <property type="match status" value="1"/>
</dbReference>
<dbReference type="PANTHER" id="PTHR18934:SF213">
    <property type="entry name" value="3'-5' RNA HELICASE YTHDC2"/>
    <property type="match status" value="1"/>
</dbReference>
<feature type="region of interest" description="Disordered" evidence="4">
    <location>
        <begin position="559"/>
        <end position="578"/>
    </location>
</feature>
<dbReference type="InterPro" id="IPR002110">
    <property type="entry name" value="Ankyrin_rpt"/>
</dbReference>
<gene>
    <name evidence="6" type="ORF">CYMTET_37524</name>
</gene>
<dbReference type="Proteomes" id="UP001190700">
    <property type="component" value="Unassembled WGS sequence"/>
</dbReference>
<dbReference type="SMART" id="SM00847">
    <property type="entry name" value="HA2"/>
    <property type="match status" value="1"/>
</dbReference>
<dbReference type="AlphaFoldDB" id="A0AAE0CG49"/>